<protein>
    <recommendedName>
        <fullName evidence="3">Activator of Hsp90 ATPase 1 family protein</fullName>
    </recommendedName>
</protein>
<dbReference type="AlphaFoldDB" id="A0A0G1RTS9"/>
<evidence type="ECO:0000313" key="1">
    <source>
        <dbReference type="EMBL" id="KKU60557.1"/>
    </source>
</evidence>
<sequence length="159" mass="18557">MITIKEETILNVPAKSVFNFLTNIDYLYKKWHPKDHVFCKTIFGSLSKKGCVFHFLEKIGWFPLYGVVKVTKIQRDEYIEYEPVFPLSRLKIFKGYFAINSLAPDKSQLVAYVEYGDRFGIFDKIANLFVNPVLVRKHIVEEGENLKNHLEAGYKGSWK</sequence>
<dbReference type="SUPFAM" id="SSF55961">
    <property type="entry name" value="Bet v1-like"/>
    <property type="match status" value="1"/>
</dbReference>
<accession>A0A0G1RTS9</accession>
<evidence type="ECO:0000313" key="2">
    <source>
        <dbReference type="Proteomes" id="UP000033860"/>
    </source>
</evidence>
<proteinExistence type="predicted"/>
<comment type="caution">
    <text evidence="1">The sequence shown here is derived from an EMBL/GenBank/DDBJ whole genome shotgun (WGS) entry which is preliminary data.</text>
</comment>
<gene>
    <name evidence="1" type="ORF">UX85_C0009G0010</name>
</gene>
<dbReference type="EMBL" id="LCNT01000009">
    <property type="protein sequence ID" value="KKU60557.1"/>
    <property type="molecule type" value="Genomic_DNA"/>
</dbReference>
<organism evidence="1 2">
    <name type="scientific">Candidatus Beckwithbacteria bacterium GW2011_GWB1_47_15</name>
    <dbReference type="NCBI Taxonomy" id="1618371"/>
    <lineage>
        <taxon>Bacteria</taxon>
        <taxon>Candidatus Beckwithiibacteriota</taxon>
    </lineage>
</organism>
<dbReference type="CDD" id="cd07812">
    <property type="entry name" value="SRPBCC"/>
    <property type="match status" value="1"/>
</dbReference>
<name>A0A0G1RTS9_9BACT</name>
<reference evidence="1 2" key="1">
    <citation type="journal article" date="2015" name="Nature">
        <title>rRNA introns, odd ribosomes, and small enigmatic genomes across a large radiation of phyla.</title>
        <authorList>
            <person name="Brown C.T."/>
            <person name="Hug L.A."/>
            <person name="Thomas B.C."/>
            <person name="Sharon I."/>
            <person name="Castelle C.J."/>
            <person name="Singh A."/>
            <person name="Wilkins M.J."/>
            <person name="Williams K.H."/>
            <person name="Banfield J.F."/>
        </authorList>
    </citation>
    <scope>NUCLEOTIDE SEQUENCE [LARGE SCALE GENOMIC DNA]</scope>
</reference>
<dbReference type="Proteomes" id="UP000033860">
    <property type="component" value="Unassembled WGS sequence"/>
</dbReference>
<evidence type="ECO:0008006" key="3">
    <source>
        <dbReference type="Google" id="ProtNLM"/>
    </source>
</evidence>